<evidence type="ECO:0000313" key="6">
    <source>
        <dbReference type="EMBL" id="OTP67099.1"/>
    </source>
</evidence>
<sequence>MLNQLRGKVLRKITLGLLLTASLPALAAQTYSLILINQQATYFNQMREGAQKQADKLGAKLIVFNANDVPSAQNNALDDYIQQKVDGIAVDAIDVNGLRSSVKAAAAAGITVVGIDAVLPPGPQKAQVGVDNAVGGKLIADYLAKYVQANLGGKARVGVVGALSSTIQNSRQKASIDELAKSPGISIAGIVDGRNSQDVALSAAENLITANPDINVIYATGEPAMLGAIAAINAQGMNKKIKVVGWDLASEVIRGIDNGVVLGVVQQDPAAMGRAAIQALNDVHEGKTVQTTISVPLAVVTKANVDPYRAAFKK</sequence>
<dbReference type="InterPro" id="IPR028082">
    <property type="entry name" value="Peripla_BP_I"/>
</dbReference>
<evidence type="ECO:0000313" key="8">
    <source>
        <dbReference type="Proteomes" id="UP000194546"/>
    </source>
</evidence>
<evidence type="ECO:0000256" key="1">
    <source>
        <dbReference type="ARBA" id="ARBA00004196"/>
    </source>
</evidence>
<dbReference type="PANTHER" id="PTHR46847:SF1">
    <property type="entry name" value="D-ALLOSE-BINDING PERIPLASMIC PROTEIN-RELATED"/>
    <property type="match status" value="1"/>
</dbReference>
<dbReference type="AlphaFoldDB" id="A0A242M758"/>
<feature type="chain" id="PRO_5011405073" evidence="4">
    <location>
        <begin position="28"/>
        <end position="314"/>
    </location>
</feature>
<evidence type="ECO:0000259" key="5">
    <source>
        <dbReference type="Pfam" id="PF13407"/>
    </source>
</evidence>
<comment type="similarity">
    <text evidence="2">Belongs to the bacterial solute-binding protein 2 family.</text>
</comment>
<dbReference type="Proteomes" id="UP000195221">
    <property type="component" value="Unassembled WGS sequence"/>
</dbReference>
<reference evidence="6 8" key="1">
    <citation type="submission" date="2017-03" db="EMBL/GenBank/DDBJ databases">
        <title>Genome analysis of strain PAMC 26510.</title>
        <authorList>
            <person name="Oh H.-M."/>
            <person name="Yang J.-A."/>
        </authorList>
    </citation>
    <scope>NUCLEOTIDE SEQUENCE [LARGE SCALE GENOMIC DNA]</scope>
    <source>
        <strain evidence="6 8">PAMC 26510</strain>
    </source>
</reference>
<evidence type="ECO:0000256" key="2">
    <source>
        <dbReference type="ARBA" id="ARBA00007639"/>
    </source>
</evidence>
<dbReference type="RefSeq" id="WP_062002207.1">
    <property type="nucleotide sequence ID" value="NZ_MSRG01000088.1"/>
</dbReference>
<dbReference type="EMBL" id="NBTY01000198">
    <property type="protein sequence ID" value="OTP67099.1"/>
    <property type="molecule type" value="Genomic_DNA"/>
</dbReference>
<organism evidence="6 8">
    <name type="scientific">Caballeronia sordidicola</name>
    <name type="common">Burkholderia sordidicola</name>
    <dbReference type="NCBI Taxonomy" id="196367"/>
    <lineage>
        <taxon>Bacteria</taxon>
        <taxon>Pseudomonadati</taxon>
        <taxon>Pseudomonadota</taxon>
        <taxon>Betaproteobacteria</taxon>
        <taxon>Burkholderiales</taxon>
        <taxon>Burkholderiaceae</taxon>
        <taxon>Caballeronia</taxon>
    </lineage>
</organism>
<evidence type="ECO:0000256" key="4">
    <source>
        <dbReference type="SAM" id="SignalP"/>
    </source>
</evidence>
<dbReference type="GO" id="GO:0030246">
    <property type="term" value="F:carbohydrate binding"/>
    <property type="evidence" value="ECO:0007669"/>
    <property type="project" value="UniProtKB-ARBA"/>
</dbReference>
<evidence type="ECO:0000313" key="9">
    <source>
        <dbReference type="Proteomes" id="UP000195221"/>
    </source>
</evidence>
<accession>A0A242M758</accession>
<name>A0A242M758_CABSO</name>
<comment type="subcellular location">
    <subcellularLocation>
        <location evidence="1">Cell envelope</location>
    </subcellularLocation>
</comment>
<evidence type="ECO:0000256" key="3">
    <source>
        <dbReference type="ARBA" id="ARBA00022729"/>
    </source>
</evidence>
<protein>
    <submittedName>
        <fullName evidence="6">Ribose ABC transporter, periplasmic ribose-binding protein RbsB</fullName>
    </submittedName>
</protein>
<dbReference type="PANTHER" id="PTHR46847">
    <property type="entry name" value="D-ALLOSE-BINDING PERIPLASMIC PROTEIN-RELATED"/>
    <property type="match status" value="1"/>
</dbReference>
<gene>
    <name evidence="6" type="ORF">PAMC26510_32140</name>
    <name evidence="7" type="ORF">PAMC26577_24600</name>
</gene>
<keyword evidence="3 4" id="KW-0732">Signal</keyword>
<dbReference type="CDD" id="cd06317">
    <property type="entry name" value="PBP1_ABC_sugar_binding-like"/>
    <property type="match status" value="1"/>
</dbReference>
<proteinExistence type="inferred from homology"/>
<dbReference type="SUPFAM" id="SSF53822">
    <property type="entry name" value="Periplasmic binding protein-like I"/>
    <property type="match status" value="1"/>
</dbReference>
<feature type="signal peptide" evidence="4">
    <location>
        <begin position="1"/>
        <end position="27"/>
    </location>
</feature>
<reference evidence="7 9" key="2">
    <citation type="submission" date="2017-03" db="EMBL/GenBank/DDBJ databases">
        <title>Genome analysis of strain PAMC 26577.</title>
        <authorList>
            <person name="Oh H.-M."/>
            <person name="Yang J.-A."/>
        </authorList>
    </citation>
    <scope>NUCLEOTIDE SEQUENCE [LARGE SCALE GENOMIC DNA]</scope>
    <source>
        <strain evidence="7 9">PAMC 26577</strain>
    </source>
</reference>
<dbReference type="InterPro" id="IPR025997">
    <property type="entry name" value="SBP_2_dom"/>
</dbReference>
<dbReference type="Proteomes" id="UP000194546">
    <property type="component" value="Unassembled WGS sequence"/>
</dbReference>
<feature type="domain" description="Periplasmic binding protein" evidence="5">
    <location>
        <begin position="33"/>
        <end position="287"/>
    </location>
</feature>
<dbReference type="EMBL" id="NBTZ01000102">
    <property type="protein sequence ID" value="OTP71115.1"/>
    <property type="molecule type" value="Genomic_DNA"/>
</dbReference>
<evidence type="ECO:0000313" key="7">
    <source>
        <dbReference type="EMBL" id="OTP71115.1"/>
    </source>
</evidence>
<dbReference type="Pfam" id="PF13407">
    <property type="entry name" value="Peripla_BP_4"/>
    <property type="match status" value="1"/>
</dbReference>
<dbReference type="Gene3D" id="3.40.50.2300">
    <property type="match status" value="2"/>
</dbReference>
<dbReference type="GO" id="GO:0030313">
    <property type="term" value="C:cell envelope"/>
    <property type="evidence" value="ECO:0007669"/>
    <property type="project" value="UniProtKB-SubCell"/>
</dbReference>
<comment type="caution">
    <text evidence="6">The sequence shown here is derived from an EMBL/GenBank/DDBJ whole genome shotgun (WGS) entry which is preliminary data.</text>
</comment>